<accession>A0A9E7L9G9</accession>
<proteinExistence type="predicted"/>
<gene>
    <name evidence="2" type="ORF">MUK42_13540</name>
</gene>
<sequence>MHYEAGLAISVSSALLFAASVSGDRADFCDRGSRIRRLITSSCSLFRCSLHNQLTEEFLA</sequence>
<evidence type="ECO:0008006" key="4">
    <source>
        <dbReference type="Google" id="ProtNLM"/>
    </source>
</evidence>
<organism evidence="2 3">
    <name type="scientific">Musa troglodytarum</name>
    <name type="common">fe'i banana</name>
    <dbReference type="NCBI Taxonomy" id="320322"/>
    <lineage>
        <taxon>Eukaryota</taxon>
        <taxon>Viridiplantae</taxon>
        <taxon>Streptophyta</taxon>
        <taxon>Embryophyta</taxon>
        <taxon>Tracheophyta</taxon>
        <taxon>Spermatophyta</taxon>
        <taxon>Magnoliopsida</taxon>
        <taxon>Liliopsida</taxon>
        <taxon>Zingiberales</taxon>
        <taxon>Musaceae</taxon>
        <taxon>Musa</taxon>
    </lineage>
</organism>
<evidence type="ECO:0000313" key="3">
    <source>
        <dbReference type="Proteomes" id="UP001055439"/>
    </source>
</evidence>
<dbReference type="EMBL" id="CP097511">
    <property type="protein sequence ID" value="URE42634.1"/>
    <property type="molecule type" value="Genomic_DNA"/>
</dbReference>
<keyword evidence="1" id="KW-0732">Signal</keyword>
<feature type="signal peptide" evidence="1">
    <location>
        <begin position="1"/>
        <end position="23"/>
    </location>
</feature>
<evidence type="ECO:0000313" key="2">
    <source>
        <dbReference type="EMBL" id="URE42634.1"/>
    </source>
</evidence>
<evidence type="ECO:0000256" key="1">
    <source>
        <dbReference type="SAM" id="SignalP"/>
    </source>
</evidence>
<feature type="chain" id="PRO_5039087310" description="Secreted protein" evidence="1">
    <location>
        <begin position="24"/>
        <end position="60"/>
    </location>
</feature>
<keyword evidence="3" id="KW-1185">Reference proteome</keyword>
<dbReference type="Proteomes" id="UP001055439">
    <property type="component" value="Chromosome 9"/>
</dbReference>
<name>A0A9E7L9G9_9LILI</name>
<protein>
    <recommendedName>
        <fullName evidence="4">Secreted protein</fullName>
    </recommendedName>
</protein>
<reference evidence="2" key="1">
    <citation type="submission" date="2022-05" db="EMBL/GenBank/DDBJ databases">
        <title>The Musa troglodytarum L. genome provides insights into the mechanism of non-climacteric behaviour and enrichment of carotenoids.</title>
        <authorList>
            <person name="Wang J."/>
        </authorList>
    </citation>
    <scope>NUCLEOTIDE SEQUENCE</scope>
    <source>
        <tissue evidence="2">Leaf</tissue>
    </source>
</reference>
<dbReference type="AlphaFoldDB" id="A0A9E7L9G9"/>